<evidence type="ECO:0000256" key="1">
    <source>
        <dbReference type="SAM" id="MobiDB-lite"/>
    </source>
</evidence>
<protein>
    <submittedName>
        <fullName evidence="2">Uncharacterized protein</fullName>
    </submittedName>
</protein>
<reference evidence="3" key="1">
    <citation type="submission" date="2011-03" db="EMBL/GenBank/DDBJ databases">
        <authorList>
            <person name="Voget S."/>
            <person name="Streit W.R."/>
            <person name="Jaeger K.E."/>
            <person name="Daniel R."/>
        </authorList>
    </citation>
    <scope>NUCLEOTIDE SEQUENCE [LARGE SCALE GENOMIC DNA]</scope>
    <source>
        <strain evidence="3">PG1</strain>
    </source>
</reference>
<evidence type="ECO:0000313" key="2">
    <source>
        <dbReference type="EMBL" id="AJK47814.1"/>
    </source>
</evidence>
<dbReference type="KEGG" id="bgp:BGL_1c33400"/>
<dbReference type="AlphaFoldDB" id="A0A0B6S097"/>
<evidence type="ECO:0000313" key="3">
    <source>
        <dbReference type="Proteomes" id="UP000031838"/>
    </source>
</evidence>
<organism evidence="2 3">
    <name type="scientific">Burkholderia plantarii</name>
    <dbReference type="NCBI Taxonomy" id="41899"/>
    <lineage>
        <taxon>Bacteria</taxon>
        <taxon>Pseudomonadati</taxon>
        <taxon>Pseudomonadota</taxon>
        <taxon>Betaproteobacteria</taxon>
        <taxon>Burkholderiales</taxon>
        <taxon>Burkholderiaceae</taxon>
        <taxon>Burkholderia</taxon>
    </lineage>
</organism>
<reference evidence="2 3" key="2">
    <citation type="journal article" date="2016" name="Appl. Microbiol. Biotechnol.">
        <title>Mutations improving production and secretion of extracellular lipase by Burkholderia glumae PG1.</title>
        <authorList>
            <person name="Knapp A."/>
            <person name="Voget S."/>
            <person name="Gao R."/>
            <person name="Zaburannyi N."/>
            <person name="Krysciak D."/>
            <person name="Breuer M."/>
            <person name="Hauer B."/>
            <person name="Streit W.R."/>
            <person name="Muller R."/>
            <person name="Daniel R."/>
            <person name="Jaeger K.E."/>
        </authorList>
    </citation>
    <scope>NUCLEOTIDE SEQUENCE [LARGE SCALE GENOMIC DNA]</scope>
    <source>
        <strain evidence="2 3">PG1</strain>
    </source>
</reference>
<sequence length="109" mass="12444">MRARDAEEAGAATRTAISAAERNAGRVDPAHPVREQDEQEQRDRQADARRERPDHALRLAPVVHHEIEGRGEAREDQRKRDGNEDVHGTYRGMAIRRRRVDYPTSIAPM</sequence>
<feature type="compositionally biased region" description="Basic and acidic residues" evidence="1">
    <location>
        <begin position="23"/>
        <end position="88"/>
    </location>
</feature>
<dbReference type="HOGENOM" id="CLU_2178867_0_0_4"/>
<keyword evidence="3" id="KW-1185">Reference proteome</keyword>
<proteinExistence type="predicted"/>
<dbReference type="Proteomes" id="UP000031838">
    <property type="component" value="Chromosome 1"/>
</dbReference>
<dbReference type="EMBL" id="CP002580">
    <property type="protein sequence ID" value="AJK47814.1"/>
    <property type="molecule type" value="Genomic_DNA"/>
</dbReference>
<accession>A0A0B6S097</accession>
<name>A0A0B6S097_BURPL</name>
<feature type="compositionally biased region" description="Low complexity" evidence="1">
    <location>
        <begin position="9"/>
        <end position="22"/>
    </location>
</feature>
<feature type="region of interest" description="Disordered" evidence="1">
    <location>
        <begin position="1"/>
        <end position="92"/>
    </location>
</feature>
<gene>
    <name evidence="2" type="ORF">BGL_1c33400</name>
</gene>